<name>A0ABD3BVZ8_9LAMI</name>
<organism evidence="5 6">
    <name type="scientific">Castilleja foliolosa</name>
    <dbReference type="NCBI Taxonomy" id="1961234"/>
    <lineage>
        <taxon>Eukaryota</taxon>
        <taxon>Viridiplantae</taxon>
        <taxon>Streptophyta</taxon>
        <taxon>Embryophyta</taxon>
        <taxon>Tracheophyta</taxon>
        <taxon>Spermatophyta</taxon>
        <taxon>Magnoliopsida</taxon>
        <taxon>eudicotyledons</taxon>
        <taxon>Gunneridae</taxon>
        <taxon>Pentapetalae</taxon>
        <taxon>asterids</taxon>
        <taxon>lamiids</taxon>
        <taxon>Lamiales</taxon>
        <taxon>Orobanchaceae</taxon>
        <taxon>Pedicularideae</taxon>
        <taxon>Castillejinae</taxon>
        <taxon>Castilleja</taxon>
    </lineage>
</organism>
<dbReference type="PANTHER" id="PTHR10366">
    <property type="entry name" value="NAD DEPENDENT EPIMERASE/DEHYDRATASE"/>
    <property type="match status" value="1"/>
</dbReference>
<dbReference type="InterPro" id="IPR036291">
    <property type="entry name" value="NAD(P)-bd_dom_sf"/>
</dbReference>
<dbReference type="Gene3D" id="3.90.120.10">
    <property type="entry name" value="DNA Methylase, subunit A, domain 2"/>
    <property type="match status" value="1"/>
</dbReference>
<evidence type="ECO:0000259" key="4">
    <source>
        <dbReference type="Pfam" id="PF01073"/>
    </source>
</evidence>
<keyword evidence="6" id="KW-1185">Reference proteome</keyword>
<comment type="caution">
    <text evidence="5">The sequence shown here is derived from an EMBL/GenBank/DDBJ whole genome shotgun (WGS) entry which is preliminary data.</text>
</comment>
<dbReference type="EMBL" id="JAVIJP010000065">
    <property type="protein sequence ID" value="KAL3621681.1"/>
    <property type="molecule type" value="Genomic_DNA"/>
</dbReference>
<accession>A0ABD3BVZ8</accession>
<evidence type="ECO:0000313" key="5">
    <source>
        <dbReference type="EMBL" id="KAL3621681.1"/>
    </source>
</evidence>
<dbReference type="InterPro" id="IPR002225">
    <property type="entry name" value="3Beta_OHSteriod_DH/Estase"/>
</dbReference>
<gene>
    <name evidence="5" type="ORF">CASFOL_034463</name>
</gene>
<dbReference type="Gene3D" id="3.40.50.150">
    <property type="entry name" value="Vaccinia Virus protein VP39"/>
    <property type="match status" value="2"/>
</dbReference>
<dbReference type="InterPro" id="IPR050425">
    <property type="entry name" value="NAD(P)_dehydrat-like"/>
</dbReference>
<evidence type="ECO:0000313" key="6">
    <source>
        <dbReference type="Proteomes" id="UP001632038"/>
    </source>
</evidence>
<dbReference type="Gene3D" id="3.40.50.720">
    <property type="entry name" value="NAD(P)-binding Rossmann-like Domain"/>
    <property type="match status" value="1"/>
</dbReference>
<dbReference type="Pfam" id="PF01073">
    <property type="entry name" value="3Beta_HSD"/>
    <property type="match status" value="1"/>
</dbReference>
<dbReference type="SUPFAM" id="SSF51735">
    <property type="entry name" value="NAD(P)-binding Rossmann-fold domains"/>
    <property type="match status" value="1"/>
</dbReference>
<dbReference type="AlphaFoldDB" id="A0ABD3BVZ8"/>
<evidence type="ECO:0000256" key="3">
    <source>
        <dbReference type="RuleBase" id="RU004475"/>
    </source>
</evidence>
<dbReference type="Proteomes" id="UP001632038">
    <property type="component" value="Unassembled WGS sequence"/>
</dbReference>
<dbReference type="PANTHER" id="PTHR10366:SF852">
    <property type="entry name" value="CINNAMOYL-COA REDUCTASE CAD2"/>
    <property type="match status" value="1"/>
</dbReference>
<dbReference type="GO" id="GO:0016491">
    <property type="term" value="F:oxidoreductase activity"/>
    <property type="evidence" value="ECO:0007669"/>
    <property type="project" value="UniProtKB-KW"/>
</dbReference>
<proteinExistence type="inferred from homology"/>
<evidence type="ECO:0000256" key="1">
    <source>
        <dbReference type="ARBA" id="ARBA00022857"/>
    </source>
</evidence>
<keyword evidence="2 3" id="KW-0560">Oxidoreductase</keyword>
<protein>
    <recommendedName>
        <fullName evidence="4">3-beta hydroxysteroid dehydrogenase/isomerase domain-containing protein</fullName>
    </recommendedName>
</protein>
<dbReference type="InterPro" id="IPR029063">
    <property type="entry name" value="SAM-dependent_MTases_sf"/>
</dbReference>
<sequence>MKTVCNRGVGIYCFLARQILASAWLHCQSFCSRCRFNDENKTQHLLTFDGAKERLQLINEDLLEEGSFDVVIDGCDGVFHTASLFLLSTSDPQAELIDPALMGTLNVLRSCVKTPLVKRVVLTSSLAAIIINGKPRTPQVVVDENWWSDSKFCRKIQQWYFLSKTLAEDAAWKFVKEKEMDHDAKEAAKKSCELYVDMMYSFPHAFTKFYTDTEDGSSMSDGLIRTKFSDVAKHRQDIGRTNGTLLDLYSGCGAMSSGLCIGASLDGVTVTTWARLPQFPLPTHKTLKKGVVINEFKECIVGHQNENAELLEPVLLGEVISDLPSKVTNDSTMDQMPYDSTIN</sequence>
<comment type="similarity">
    <text evidence="3">Belongs to the 3-beta-HSD family.</text>
</comment>
<evidence type="ECO:0000256" key="2">
    <source>
        <dbReference type="ARBA" id="ARBA00023002"/>
    </source>
</evidence>
<keyword evidence="1" id="KW-0521">NADP</keyword>
<reference evidence="6" key="1">
    <citation type="journal article" date="2024" name="IScience">
        <title>Strigolactones Initiate the Formation of Haustorium-like Structures in Castilleja.</title>
        <authorList>
            <person name="Buerger M."/>
            <person name="Peterson D."/>
            <person name="Chory J."/>
        </authorList>
    </citation>
    <scope>NUCLEOTIDE SEQUENCE [LARGE SCALE GENOMIC DNA]</scope>
</reference>
<feature type="domain" description="3-beta hydroxysteroid dehydrogenase/isomerase" evidence="4">
    <location>
        <begin position="22"/>
        <end position="170"/>
    </location>
</feature>